<evidence type="ECO:0000313" key="2">
    <source>
        <dbReference type="Proteomes" id="UP000798662"/>
    </source>
</evidence>
<organism evidence="1 2">
    <name type="scientific">Pyropia yezoensis</name>
    <name type="common">Susabi-nori</name>
    <name type="synonym">Porphyra yezoensis</name>
    <dbReference type="NCBI Taxonomy" id="2788"/>
    <lineage>
        <taxon>Eukaryota</taxon>
        <taxon>Rhodophyta</taxon>
        <taxon>Bangiophyceae</taxon>
        <taxon>Bangiales</taxon>
        <taxon>Bangiaceae</taxon>
        <taxon>Pyropia</taxon>
    </lineage>
</organism>
<accession>A0ACC3C5A4</accession>
<keyword evidence="2" id="KW-1185">Reference proteome</keyword>
<name>A0ACC3C5A4_PYRYE</name>
<evidence type="ECO:0000313" key="1">
    <source>
        <dbReference type="EMBL" id="KAK1864936.1"/>
    </source>
</evidence>
<protein>
    <submittedName>
        <fullName evidence="1">Uncharacterized protein</fullName>
    </submittedName>
</protein>
<proteinExistence type="predicted"/>
<dbReference type="EMBL" id="CM020619">
    <property type="protein sequence ID" value="KAK1864936.1"/>
    <property type="molecule type" value="Genomic_DNA"/>
</dbReference>
<reference evidence="1" key="1">
    <citation type="submission" date="2019-11" db="EMBL/GenBank/DDBJ databases">
        <title>Nori genome reveals adaptations in red seaweeds to the harsh intertidal environment.</title>
        <authorList>
            <person name="Wang D."/>
            <person name="Mao Y."/>
        </authorList>
    </citation>
    <scope>NUCLEOTIDE SEQUENCE</scope>
    <source>
        <tissue evidence="1">Gametophyte</tissue>
    </source>
</reference>
<dbReference type="Proteomes" id="UP000798662">
    <property type="component" value="Chromosome 2"/>
</dbReference>
<comment type="caution">
    <text evidence="1">The sequence shown here is derived from an EMBL/GenBank/DDBJ whole genome shotgun (WGS) entry which is preliminary data.</text>
</comment>
<gene>
    <name evidence="1" type="ORF">I4F81_007472</name>
</gene>
<sequence>MQALVPVVTEELWLIPAALLAALRDFAVDVGRPTAVLLAVLRDLSWVKRLRVDGKVIDKAAVSRLITKAVTLYNATDSIKSHATGRSADYVDKLVKKRIAEQGKSWRMSFEDIDKMLRLVIDKQPLVGGVQRSSPPFSGAPPNDGPAAASGNYWEHRRGMAGEAGSAAGGSTAGSGGGSEEERKEADEGAAGSAVGSPGPLNPAAGTVGGGNDADGDLSGDHDGSDADSARRAGNVAEDSATTGGSWGERVGGGAAGGASSAQRGPSTGEPRTLVSPMSATGHHAGGASGRSRRAALADAAVESVLPGGADFMRRLGESLADGARRFDEKQKAKRLAAVESERTKRVAVLTAAVEKNPDNETFRDMLRIAMGEPAGPSAPPQ</sequence>